<dbReference type="AlphaFoldDB" id="A0A0E3LGW2"/>
<dbReference type="PATRIC" id="fig|1434123.4.peg.1104"/>
<dbReference type="HOGENOM" id="CLU_975253_0_0_2"/>
<accession>A0A0E3LGW2</accession>
<dbReference type="Proteomes" id="UP000033096">
    <property type="component" value="Chromosome"/>
</dbReference>
<dbReference type="SUPFAM" id="SSF53335">
    <property type="entry name" value="S-adenosyl-L-methionine-dependent methyltransferases"/>
    <property type="match status" value="1"/>
</dbReference>
<name>A0A0E3LGW2_9EURY</name>
<feature type="domain" description="Methyltransferase type 11" evidence="1">
    <location>
        <begin position="182"/>
        <end position="279"/>
    </location>
</feature>
<protein>
    <recommendedName>
        <fullName evidence="1">Methyltransferase type 11 domain-containing protein</fullName>
    </recommendedName>
</protein>
<keyword evidence="3" id="KW-1185">Reference proteome</keyword>
<gene>
    <name evidence="2" type="ORF">MSVAZ_0947</name>
</gene>
<dbReference type="Gene3D" id="3.40.50.150">
    <property type="entry name" value="Vaccinia Virus protein VP39"/>
    <property type="match status" value="1"/>
</dbReference>
<dbReference type="Pfam" id="PF08241">
    <property type="entry name" value="Methyltransf_11"/>
    <property type="match status" value="1"/>
</dbReference>
<dbReference type="CDD" id="cd02440">
    <property type="entry name" value="AdoMet_MTases"/>
    <property type="match status" value="1"/>
</dbReference>
<evidence type="ECO:0000313" key="2">
    <source>
        <dbReference type="EMBL" id="AKB43216.1"/>
    </source>
</evidence>
<dbReference type="InterPro" id="IPR013216">
    <property type="entry name" value="Methyltransf_11"/>
</dbReference>
<reference evidence="2 3" key="1">
    <citation type="submission" date="2014-07" db="EMBL/GenBank/DDBJ databases">
        <title>Methanogenic archaea and the global carbon cycle.</title>
        <authorList>
            <person name="Henriksen J.R."/>
            <person name="Luke J."/>
            <person name="Reinhart S."/>
            <person name="Benedict M.N."/>
            <person name="Youngblut N.D."/>
            <person name="Metcalf M.E."/>
            <person name="Whitaker R.J."/>
            <person name="Metcalf W.W."/>
        </authorList>
    </citation>
    <scope>NUCLEOTIDE SEQUENCE [LARGE SCALE GENOMIC DNA]</scope>
    <source>
        <strain evidence="2 3">Z-761</strain>
    </source>
</reference>
<dbReference type="PANTHER" id="PTHR43591">
    <property type="entry name" value="METHYLTRANSFERASE"/>
    <property type="match status" value="1"/>
</dbReference>
<dbReference type="InterPro" id="IPR029063">
    <property type="entry name" value="SAM-dependent_MTases_sf"/>
</dbReference>
<dbReference type="STRING" id="1434123.MSVAZ_0947"/>
<evidence type="ECO:0000313" key="3">
    <source>
        <dbReference type="Proteomes" id="UP000033096"/>
    </source>
</evidence>
<dbReference type="KEGG" id="mvc:MSVAZ_0947"/>
<dbReference type="GO" id="GO:0008757">
    <property type="term" value="F:S-adenosylmethionine-dependent methyltransferase activity"/>
    <property type="evidence" value="ECO:0007669"/>
    <property type="project" value="InterPro"/>
</dbReference>
<dbReference type="EMBL" id="CP009520">
    <property type="protein sequence ID" value="AKB43216.1"/>
    <property type="molecule type" value="Genomic_DNA"/>
</dbReference>
<sequence>MLKQKAWVSGMSSFFLFSNISVRELLSSESKFRGMFGEIGIVKSEADETALQILSLFRDSISEICLNEPESISDYFKPEYSHYIIVHTPLNIRFPEKREEWNMRFCRDAGVSVVERIVTETDRIYVRGLMAVNGSKVYAILPFMTIDAEKAKRATFPEDRMARVRAKVLPSVLPDIKGETILDIGSGFGSLTIELARNNPDSKVYGIDLHDSLTGQSQMNADVLGVPNVKFRTGSAYALPFEAGLIDAATCFLMLHHLEDIKFALFEIKRVLKNGGLLIAVEPLAEHHHHGPQLSKAGWQELFEDVGFAVEVESQEGAAIMKAVKRD</sequence>
<organism evidence="2 3">
    <name type="scientific">Methanosarcina vacuolata Z-761</name>
    <dbReference type="NCBI Taxonomy" id="1434123"/>
    <lineage>
        <taxon>Archaea</taxon>
        <taxon>Methanobacteriati</taxon>
        <taxon>Methanobacteriota</taxon>
        <taxon>Stenosarchaea group</taxon>
        <taxon>Methanomicrobia</taxon>
        <taxon>Methanosarcinales</taxon>
        <taxon>Methanosarcinaceae</taxon>
        <taxon>Methanosarcina</taxon>
    </lineage>
</organism>
<evidence type="ECO:0000259" key="1">
    <source>
        <dbReference type="Pfam" id="PF08241"/>
    </source>
</evidence>
<proteinExistence type="predicted"/>